<feature type="domain" description="Reverse transcriptase" evidence="2">
    <location>
        <begin position="52"/>
        <end position="298"/>
    </location>
</feature>
<gene>
    <name evidence="3" type="ORF">JYU29_00005</name>
</gene>
<name>A0ABS5RPU9_9HYPH</name>
<comment type="similarity">
    <text evidence="1">Belongs to the bacterial reverse transcriptase family.</text>
</comment>
<dbReference type="InterPro" id="IPR000477">
    <property type="entry name" value="RT_dom"/>
</dbReference>
<evidence type="ECO:0000313" key="4">
    <source>
        <dbReference type="Proteomes" id="UP001297272"/>
    </source>
</evidence>
<reference evidence="3 4" key="1">
    <citation type="submission" date="2021-03" db="EMBL/GenBank/DDBJ databases">
        <title>Tianweitania aestuarii sp. nov., isolated from a tidal flat.</title>
        <authorList>
            <person name="Park S."/>
            <person name="Yoon J.-H."/>
        </authorList>
    </citation>
    <scope>NUCLEOTIDE SEQUENCE [LARGE SCALE GENOMIC DNA]</scope>
    <source>
        <strain evidence="3 4">BSSL-BM11</strain>
    </source>
</reference>
<dbReference type="PANTHER" id="PTHR34047:SF8">
    <property type="entry name" value="PROTEIN YKFC"/>
    <property type="match status" value="1"/>
</dbReference>
<dbReference type="Pfam" id="PF00078">
    <property type="entry name" value="RVT_1"/>
    <property type="match status" value="1"/>
</dbReference>
<dbReference type="InterPro" id="IPR051083">
    <property type="entry name" value="GrpII_Intron_Splice-Mob/Def"/>
</dbReference>
<dbReference type="EMBL" id="JAFMNX010000001">
    <property type="protein sequence ID" value="MBS9719066.1"/>
    <property type="molecule type" value="Genomic_DNA"/>
</dbReference>
<organism evidence="3 4">
    <name type="scientific">Tianweitania aestuarii</name>
    <dbReference type="NCBI Taxonomy" id="2814886"/>
    <lineage>
        <taxon>Bacteria</taxon>
        <taxon>Pseudomonadati</taxon>
        <taxon>Pseudomonadota</taxon>
        <taxon>Alphaproteobacteria</taxon>
        <taxon>Hyphomicrobiales</taxon>
        <taxon>Phyllobacteriaceae</taxon>
        <taxon>Tianweitania</taxon>
    </lineage>
</organism>
<proteinExistence type="inferred from homology"/>
<dbReference type="InterPro" id="IPR043502">
    <property type="entry name" value="DNA/RNA_pol_sf"/>
</dbReference>
<protein>
    <recommendedName>
        <fullName evidence="2">Reverse transcriptase domain-containing protein</fullName>
    </recommendedName>
</protein>
<accession>A0ABS5RPU9</accession>
<evidence type="ECO:0000313" key="3">
    <source>
        <dbReference type="EMBL" id="MBS9719066.1"/>
    </source>
</evidence>
<dbReference type="PANTHER" id="PTHR34047">
    <property type="entry name" value="NUCLEAR INTRON MATURASE 1, MITOCHONDRIAL-RELATED"/>
    <property type="match status" value="1"/>
</dbReference>
<comment type="caution">
    <text evidence="3">The sequence shown here is derived from an EMBL/GenBank/DDBJ whole genome shotgun (WGS) entry which is preliminary data.</text>
</comment>
<dbReference type="SUPFAM" id="SSF56672">
    <property type="entry name" value="DNA/RNA polymerases"/>
    <property type="match status" value="1"/>
</dbReference>
<dbReference type="CDD" id="cd01651">
    <property type="entry name" value="RT_G2_intron"/>
    <property type="match status" value="1"/>
</dbReference>
<keyword evidence="4" id="KW-1185">Reference proteome</keyword>
<evidence type="ECO:0000256" key="1">
    <source>
        <dbReference type="ARBA" id="ARBA00034120"/>
    </source>
</evidence>
<dbReference type="PROSITE" id="PS50878">
    <property type="entry name" value="RT_POL"/>
    <property type="match status" value="1"/>
</dbReference>
<dbReference type="Proteomes" id="UP001297272">
    <property type="component" value="Unassembled WGS sequence"/>
</dbReference>
<evidence type="ECO:0000259" key="2">
    <source>
        <dbReference type="PROSITE" id="PS50878"/>
    </source>
</evidence>
<sequence length="418" mass="46518">MSTSAYAALFTLKNVDEATKAYLKRASATTSSGVDHVTWGDVKSNTSLFVSRLHRDLKLDYNLSPLRPIPIPKPNGKGMRVICVPTIRDRIVQRMLVQHLMTRPGAALIRNSVSYAFMSSVDDDKKGIHPAQNKALELRRKFPWAHKSDITSFFDNIPRKQVVDRTMQMFRQPSFRGLLQKTVACEVARVDPGTNRRVDQAGLRPGIGVRQGMPISPFLSNVILQRFDSGMAANGFHAVRYADDFIVFCESRDECLRVDNLARSLLNEQSFTLPALEPGSKTQIAEPEEAIEFLGLEIAKASDALGDYALCITPKQLAHIRDELGYFRDFDRLARDRVTLAAAVQGATNRIAGYRAAYTAASNVSQLIKVLNNEARESTRALFVKAFGEKAVSELSANKAMVLGIKEFPETKVASRRR</sequence>